<proteinExistence type="predicted"/>
<evidence type="ECO:0000313" key="5">
    <source>
        <dbReference type="Proteomes" id="UP001501126"/>
    </source>
</evidence>
<feature type="domain" description="Secretion system C-terminal sorting" evidence="3">
    <location>
        <begin position="320"/>
        <end position="390"/>
    </location>
</feature>
<protein>
    <recommendedName>
        <fullName evidence="3">Secretion system C-terminal sorting domain-containing protein</fullName>
    </recommendedName>
</protein>
<dbReference type="Pfam" id="PF18962">
    <property type="entry name" value="Por_Secre_tail"/>
    <property type="match status" value="1"/>
</dbReference>
<evidence type="ECO:0000256" key="2">
    <source>
        <dbReference type="SAM" id="SignalP"/>
    </source>
</evidence>
<dbReference type="InterPro" id="IPR021655">
    <property type="entry name" value="Put_metal-bd"/>
</dbReference>
<feature type="chain" id="PRO_5046648163" description="Secretion system C-terminal sorting domain-containing protein" evidence="2">
    <location>
        <begin position="21"/>
        <end position="392"/>
    </location>
</feature>
<feature type="signal peptide" evidence="2">
    <location>
        <begin position="1"/>
        <end position="20"/>
    </location>
</feature>
<evidence type="ECO:0000256" key="1">
    <source>
        <dbReference type="ARBA" id="ARBA00022729"/>
    </source>
</evidence>
<keyword evidence="1 2" id="KW-0732">Signal</keyword>
<keyword evidence="5" id="KW-1185">Reference proteome</keyword>
<name>A0ABN1MQI4_9FLAO</name>
<gene>
    <name evidence="4" type="ORF">GCM10009118_19980</name>
</gene>
<dbReference type="EMBL" id="BAAAFH010000011">
    <property type="protein sequence ID" value="GAA0875589.1"/>
    <property type="molecule type" value="Genomic_DNA"/>
</dbReference>
<dbReference type="Pfam" id="PF11617">
    <property type="entry name" value="Cu-binding_MopE"/>
    <property type="match status" value="1"/>
</dbReference>
<accession>A0ABN1MQI4</accession>
<reference evidence="4 5" key="1">
    <citation type="journal article" date="2019" name="Int. J. Syst. Evol. Microbiol.">
        <title>The Global Catalogue of Microorganisms (GCM) 10K type strain sequencing project: providing services to taxonomists for standard genome sequencing and annotation.</title>
        <authorList>
            <consortium name="The Broad Institute Genomics Platform"/>
            <consortium name="The Broad Institute Genome Sequencing Center for Infectious Disease"/>
            <person name="Wu L."/>
            <person name="Ma J."/>
        </authorList>
    </citation>
    <scope>NUCLEOTIDE SEQUENCE [LARGE SCALE GENOMIC DNA]</scope>
    <source>
        <strain evidence="4 5">JCM 16083</strain>
    </source>
</reference>
<dbReference type="RefSeq" id="WP_343787233.1">
    <property type="nucleotide sequence ID" value="NZ_BAAAFH010000011.1"/>
</dbReference>
<evidence type="ECO:0000259" key="3">
    <source>
        <dbReference type="Pfam" id="PF18962"/>
    </source>
</evidence>
<comment type="caution">
    <text evidence="4">The sequence shown here is derived from an EMBL/GenBank/DDBJ whole genome shotgun (WGS) entry which is preliminary data.</text>
</comment>
<evidence type="ECO:0000313" key="4">
    <source>
        <dbReference type="EMBL" id="GAA0875589.1"/>
    </source>
</evidence>
<organism evidence="4 5">
    <name type="scientific">Wandonia haliotis</name>
    <dbReference type="NCBI Taxonomy" id="574963"/>
    <lineage>
        <taxon>Bacteria</taxon>
        <taxon>Pseudomonadati</taxon>
        <taxon>Bacteroidota</taxon>
        <taxon>Flavobacteriia</taxon>
        <taxon>Flavobacteriales</taxon>
        <taxon>Crocinitomicaceae</taxon>
        <taxon>Wandonia</taxon>
    </lineage>
</organism>
<dbReference type="InterPro" id="IPR026444">
    <property type="entry name" value="Secre_tail"/>
</dbReference>
<dbReference type="Proteomes" id="UP001501126">
    <property type="component" value="Unassembled WGS sequence"/>
</dbReference>
<sequence length="392" mass="41183">MKKLLLPVSIAFFGINQTFAQCTPVDCSATLQAYGGVCDTMMLDGTVNQSYSDFESFVLTPNCFDAGMIDPGQAGVEIKITNIDNFSYSGFPNGVSGQTNQSSYQSGSSNTLGCLAVSGTPTEIGVFNLTMTFLADVQLCGAIPAPINDNEASYVLWMTVKPVATFSGLSSEYCVTDGPVNLSITGTAGGTLSGPGITGTTFNPSTAGPGTHEIKYVVSKQEGAAIAPAADSMIVTVNVYNAGTTFYQDADNDGYGDINSTIQACTPPTGFVNNSLDCDDSDPTIYPGAVEIPDDGIDQDCDGSDAFLSIEELSSELLTIYPNPTNGSLKVDLGNLTMQEIQILDLNGRIVHSVSVQSSSIELDVQNLNNGIYILSVSVEGSLLQKKIIVRK</sequence>
<dbReference type="NCBIfam" id="TIGR04183">
    <property type="entry name" value="Por_Secre_tail"/>
    <property type="match status" value="1"/>
</dbReference>